<comment type="caution">
    <text evidence="2">The sequence shown here is derived from an EMBL/GenBank/DDBJ whole genome shotgun (WGS) entry which is preliminary data.</text>
</comment>
<sequence length="262" mass="29482">MYQVTVPLSHLINAFHTPKNTSVSLSGVSVSQNQHRDVVPEHEAPSSEPSLNLRDLGLSELKIGQIDQLVENLLPGFCKGKNISSHWHTSHVSAQSFFENKYGNLDIFSTLRSSCLYRHHSRALQSICSDLQYWPVFIQSRGFKTLKSRTRRLQSTSERLAETQNIAPSFVKGFLLRDRGSDVESLDKLMKTKNIPEAHQDAFKTGFAEGFLKAQALSKKTSDSLRRTCLILFVLLLFGIYGLLKNPFYLSASGQQRGLILQ</sequence>
<organism evidence="2">
    <name type="scientific">Pongo abelii</name>
    <name type="common">Sumatran orangutan</name>
    <name type="synonym">Pongo pygmaeus abelii</name>
    <dbReference type="NCBI Taxonomy" id="9601"/>
    <lineage>
        <taxon>Eukaryota</taxon>
        <taxon>Metazoa</taxon>
        <taxon>Chordata</taxon>
        <taxon>Craniata</taxon>
        <taxon>Vertebrata</taxon>
        <taxon>Euteleostomi</taxon>
        <taxon>Mammalia</taxon>
        <taxon>Eutheria</taxon>
        <taxon>Euarchontoglires</taxon>
        <taxon>Primates</taxon>
        <taxon>Haplorrhini</taxon>
        <taxon>Catarrhini</taxon>
        <taxon>Hominidae</taxon>
        <taxon>Pongo</taxon>
    </lineage>
</organism>
<evidence type="ECO:0000256" key="1">
    <source>
        <dbReference type="SAM" id="Phobius"/>
    </source>
</evidence>
<gene>
    <name evidence="2" type="ORF">CR201_G0044633</name>
</gene>
<proteinExistence type="predicted"/>
<reference evidence="2" key="1">
    <citation type="submission" date="2017-12" db="EMBL/GenBank/DDBJ databases">
        <title>High-resolution comparative analysis of great ape genomes.</title>
        <authorList>
            <person name="Pollen A."/>
            <person name="Hastie A."/>
            <person name="Hormozdiari F."/>
            <person name="Dougherty M."/>
            <person name="Liu R."/>
            <person name="Chaisson M."/>
            <person name="Hoppe E."/>
            <person name="Hill C."/>
            <person name="Pang A."/>
            <person name="Hillier L."/>
            <person name="Baker C."/>
            <person name="Armstrong J."/>
            <person name="Shendure J."/>
            <person name="Paten B."/>
            <person name="Wilson R."/>
            <person name="Chao H."/>
            <person name="Schneider V."/>
            <person name="Ventura M."/>
            <person name="Kronenberg Z."/>
            <person name="Murali S."/>
            <person name="Gordon D."/>
            <person name="Cantsilieris S."/>
            <person name="Munson K."/>
            <person name="Nelson B."/>
            <person name="Raja A."/>
            <person name="Underwood J."/>
            <person name="Diekhans M."/>
            <person name="Fiddes I."/>
            <person name="Haussler D."/>
            <person name="Eichler E."/>
        </authorList>
    </citation>
    <scope>NUCLEOTIDE SEQUENCE [LARGE SCALE GENOMIC DNA]</scope>
    <source>
        <strain evidence="2">Susie</strain>
    </source>
</reference>
<accession>A0A2J8SAH2</accession>
<evidence type="ECO:0000313" key="2">
    <source>
        <dbReference type="EMBL" id="PNJ17753.1"/>
    </source>
</evidence>
<keyword evidence="1" id="KW-0472">Membrane</keyword>
<feature type="transmembrane region" description="Helical" evidence="1">
    <location>
        <begin position="225"/>
        <end position="244"/>
    </location>
</feature>
<keyword evidence="1" id="KW-0812">Transmembrane</keyword>
<dbReference type="AlphaFoldDB" id="A0A2J8SAH2"/>
<name>A0A2J8SAH2_PONAB</name>
<keyword evidence="1" id="KW-1133">Transmembrane helix</keyword>
<dbReference type="EMBL" id="NDHI03003588">
    <property type="protein sequence ID" value="PNJ17753.1"/>
    <property type="molecule type" value="Genomic_DNA"/>
</dbReference>
<protein>
    <submittedName>
        <fullName evidence="2">YME1L1 isoform 8</fullName>
    </submittedName>
</protein>